<evidence type="ECO:0000313" key="3">
    <source>
        <dbReference type="Proteomes" id="UP001303701"/>
    </source>
</evidence>
<gene>
    <name evidence="2" type="ORF">RI196_02400</name>
</gene>
<accession>A0ABY9WBP0</accession>
<keyword evidence="1" id="KW-1133">Transmembrane helix</keyword>
<keyword evidence="3" id="KW-1185">Reference proteome</keyword>
<keyword evidence="1" id="KW-0472">Membrane</keyword>
<evidence type="ECO:0000256" key="1">
    <source>
        <dbReference type="SAM" id="Phobius"/>
    </source>
</evidence>
<feature type="transmembrane region" description="Helical" evidence="1">
    <location>
        <begin position="32"/>
        <end position="50"/>
    </location>
</feature>
<feature type="transmembrane region" description="Helical" evidence="1">
    <location>
        <begin position="7"/>
        <end position="26"/>
    </location>
</feature>
<keyword evidence="1" id="KW-0812">Transmembrane</keyword>
<dbReference type="EMBL" id="CP134501">
    <property type="protein sequence ID" value="WNF33564.1"/>
    <property type="molecule type" value="Genomic_DNA"/>
</dbReference>
<dbReference type="RefSeq" id="WP_162877049.1">
    <property type="nucleotide sequence ID" value="NZ_CP134501.1"/>
</dbReference>
<proteinExistence type="predicted"/>
<evidence type="ECO:0000313" key="2">
    <source>
        <dbReference type="EMBL" id="WNF33564.1"/>
    </source>
</evidence>
<name>A0ABY9WBP0_9BACI</name>
<dbReference type="GeneID" id="301124790"/>
<protein>
    <submittedName>
        <fullName evidence="2">Uncharacterized protein</fullName>
    </submittedName>
</protein>
<reference evidence="2 3" key="1">
    <citation type="submission" date="2023-09" db="EMBL/GenBank/DDBJ databases">
        <title>Different Types of Thermotolerant Ring-Cleaving Dioxygenases derived from Aeribacillus composti HB-1 applied for multiple aromatic hydrocarbons removal.</title>
        <authorList>
            <person name="Cao L."/>
            <person name="Li M."/>
            <person name="Ma T."/>
        </authorList>
    </citation>
    <scope>NUCLEOTIDE SEQUENCE [LARGE SCALE GENOMIC DNA]</scope>
    <source>
        <strain evidence="2 3">HB-1</strain>
    </source>
</reference>
<sequence>MKTYSLIMIAISLVMILAVFVLKITALLVGKILLAVAAAFLVSSLIRLISLKK</sequence>
<organism evidence="2 3">
    <name type="scientific">Aeribacillus composti</name>
    <dbReference type="NCBI Taxonomy" id="1868734"/>
    <lineage>
        <taxon>Bacteria</taxon>
        <taxon>Bacillati</taxon>
        <taxon>Bacillota</taxon>
        <taxon>Bacilli</taxon>
        <taxon>Bacillales</taxon>
        <taxon>Bacillaceae</taxon>
        <taxon>Aeribacillus</taxon>
    </lineage>
</organism>
<dbReference type="Proteomes" id="UP001303701">
    <property type="component" value="Chromosome"/>
</dbReference>